<dbReference type="Gene3D" id="3.40.109.10">
    <property type="entry name" value="NADH Oxidase"/>
    <property type="match status" value="1"/>
</dbReference>
<keyword evidence="3" id="KW-0285">Flavoprotein</keyword>
<evidence type="ECO:0000256" key="5">
    <source>
        <dbReference type="ARBA" id="ARBA00023002"/>
    </source>
</evidence>
<organism evidence="7 8">
    <name type="scientific">candidate division TA06 bacterium 34_109</name>
    <dbReference type="NCBI Taxonomy" id="1635277"/>
    <lineage>
        <taxon>Bacteria</taxon>
        <taxon>Bacteria division TA06</taxon>
    </lineage>
</organism>
<dbReference type="GO" id="GO:0016491">
    <property type="term" value="F:oxidoreductase activity"/>
    <property type="evidence" value="ECO:0007669"/>
    <property type="project" value="UniProtKB-KW"/>
</dbReference>
<name>A0A101I0X6_UNCT6</name>
<dbReference type="InterPro" id="IPR000415">
    <property type="entry name" value="Nitroreductase-like"/>
</dbReference>
<accession>A0A101I0X6</accession>
<keyword evidence="4" id="KW-0288">FMN</keyword>
<sequence length="182" mass="21003">MKSVKESIEKRRAFRSLDPLKIETKMIKELAYSAILAPSCFNKQPEKFIFVKTKKNLEKVFSALPEGNKWVTKASMVAIVHTKKDDDCIIKEREYYLFDTGMSVGFLILRATEMGIVAHPIAGYDPEKIKDYFGLPKEENVIALIIFGKHSKKANSLLSDWQKEQEIKRPKRKTFKEFAKIV</sequence>
<dbReference type="EMBL" id="LGGX01000015">
    <property type="protein sequence ID" value="KUK86603.1"/>
    <property type="molecule type" value="Genomic_DNA"/>
</dbReference>
<dbReference type="CDD" id="cd02138">
    <property type="entry name" value="TdsD-like"/>
    <property type="match status" value="1"/>
</dbReference>
<evidence type="ECO:0000256" key="4">
    <source>
        <dbReference type="ARBA" id="ARBA00022643"/>
    </source>
</evidence>
<evidence type="ECO:0000313" key="7">
    <source>
        <dbReference type="EMBL" id="KUK86603.1"/>
    </source>
</evidence>
<feature type="domain" description="Nitroreductase" evidence="6">
    <location>
        <begin position="8"/>
        <end position="149"/>
    </location>
</feature>
<evidence type="ECO:0000256" key="3">
    <source>
        <dbReference type="ARBA" id="ARBA00022630"/>
    </source>
</evidence>
<comment type="caution">
    <text evidence="7">The sequence shown here is derived from an EMBL/GenBank/DDBJ whole genome shotgun (WGS) entry which is preliminary data.</text>
</comment>
<gene>
    <name evidence="7" type="ORF">XE03_1392</name>
</gene>
<dbReference type="SUPFAM" id="SSF55469">
    <property type="entry name" value="FMN-dependent nitroreductase-like"/>
    <property type="match status" value="1"/>
</dbReference>
<evidence type="ECO:0000313" key="8">
    <source>
        <dbReference type="Proteomes" id="UP000053467"/>
    </source>
</evidence>
<dbReference type="Pfam" id="PF00881">
    <property type="entry name" value="Nitroreductase"/>
    <property type="match status" value="1"/>
</dbReference>
<dbReference type="InterPro" id="IPR029479">
    <property type="entry name" value="Nitroreductase"/>
</dbReference>
<evidence type="ECO:0000259" key="6">
    <source>
        <dbReference type="Pfam" id="PF00881"/>
    </source>
</evidence>
<dbReference type="Proteomes" id="UP000053467">
    <property type="component" value="Unassembled WGS sequence"/>
</dbReference>
<evidence type="ECO:0000256" key="1">
    <source>
        <dbReference type="ARBA" id="ARBA00001917"/>
    </source>
</evidence>
<dbReference type="PANTHER" id="PTHR43673:SF2">
    <property type="entry name" value="NITROREDUCTASE"/>
    <property type="match status" value="1"/>
</dbReference>
<keyword evidence="5" id="KW-0560">Oxidoreductase</keyword>
<comment type="cofactor">
    <cofactor evidence="1">
        <name>FMN</name>
        <dbReference type="ChEBI" id="CHEBI:58210"/>
    </cofactor>
</comment>
<comment type="similarity">
    <text evidence="2">Belongs to the nitroreductase family.</text>
</comment>
<reference evidence="8" key="1">
    <citation type="journal article" date="2015" name="MBio">
        <title>Genome-Resolved Metagenomic Analysis Reveals Roles for Candidate Phyla and Other Microbial Community Members in Biogeochemical Transformations in Oil Reservoirs.</title>
        <authorList>
            <person name="Hu P."/>
            <person name="Tom L."/>
            <person name="Singh A."/>
            <person name="Thomas B.C."/>
            <person name="Baker B.J."/>
            <person name="Piceno Y.M."/>
            <person name="Andersen G.L."/>
            <person name="Banfield J.F."/>
        </authorList>
    </citation>
    <scope>NUCLEOTIDE SEQUENCE [LARGE SCALE GENOMIC DNA]</scope>
</reference>
<dbReference type="AlphaFoldDB" id="A0A101I0X6"/>
<evidence type="ECO:0000256" key="2">
    <source>
        <dbReference type="ARBA" id="ARBA00007118"/>
    </source>
</evidence>
<protein>
    <submittedName>
        <fullName evidence="7">Nitroreductase</fullName>
    </submittedName>
</protein>
<proteinExistence type="inferred from homology"/>
<dbReference type="PANTHER" id="PTHR43673">
    <property type="entry name" value="NAD(P)H NITROREDUCTASE YDGI-RELATED"/>
    <property type="match status" value="1"/>
</dbReference>